<name>A0ABT1ZMK3_9BURK</name>
<keyword evidence="2" id="KW-1185">Reference proteome</keyword>
<organism evidence="1 2">
    <name type="scientific">Massilia pinisoli</name>
    <dbReference type="NCBI Taxonomy" id="1772194"/>
    <lineage>
        <taxon>Bacteria</taxon>
        <taxon>Pseudomonadati</taxon>
        <taxon>Pseudomonadota</taxon>
        <taxon>Betaproteobacteria</taxon>
        <taxon>Burkholderiales</taxon>
        <taxon>Oxalobacteraceae</taxon>
        <taxon>Telluria group</taxon>
        <taxon>Massilia</taxon>
    </lineage>
</organism>
<dbReference type="RefSeq" id="WP_258815736.1">
    <property type="nucleotide sequence ID" value="NZ_JANUGW010000003.1"/>
</dbReference>
<evidence type="ECO:0000313" key="2">
    <source>
        <dbReference type="Proteomes" id="UP001204151"/>
    </source>
</evidence>
<dbReference type="EMBL" id="JANUGW010000003">
    <property type="protein sequence ID" value="MCS0581120.1"/>
    <property type="molecule type" value="Genomic_DNA"/>
</dbReference>
<reference evidence="1 2" key="1">
    <citation type="submission" date="2022-08" db="EMBL/GenBank/DDBJ databases">
        <title>Reclassification of Massilia species as members of the genera Telluria, Duganella, Pseudoduganella, Mokoshia gen. nov. and Zemynaea gen. nov. using orthogonal and non-orthogonal genome-based approaches.</title>
        <authorList>
            <person name="Bowman J.P."/>
        </authorList>
    </citation>
    <scope>NUCLEOTIDE SEQUENCE [LARGE SCALE GENOMIC DNA]</scope>
    <source>
        <strain evidence="1 2">JCM 31316</strain>
    </source>
</reference>
<evidence type="ECO:0000313" key="1">
    <source>
        <dbReference type="EMBL" id="MCS0581120.1"/>
    </source>
</evidence>
<sequence>MPEVQYGDILAPAVSPEWKHVKKQTLDLLARTRDPVLHPAKAPNGSLF</sequence>
<accession>A0ABT1ZMK3</accession>
<proteinExistence type="predicted"/>
<comment type="caution">
    <text evidence="1">The sequence shown here is derived from an EMBL/GenBank/DDBJ whole genome shotgun (WGS) entry which is preliminary data.</text>
</comment>
<protein>
    <submittedName>
        <fullName evidence="1">Uncharacterized protein</fullName>
    </submittedName>
</protein>
<dbReference type="Proteomes" id="UP001204151">
    <property type="component" value="Unassembled WGS sequence"/>
</dbReference>
<gene>
    <name evidence="1" type="ORF">NX784_05910</name>
</gene>